<keyword evidence="1" id="KW-0547">Nucleotide-binding</keyword>
<dbReference type="Gene3D" id="3.40.50.300">
    <property type="entry name" value="P-loop containing nucleotide triphosphate hydrolases"/>
    <property type="match status" value="2"/>
</dbReference>
<dbReference type="SMART" id="SM00487">
    <property type="entry name" value="DEXDc"/>
    <property type="match status" value="1"/>
</dbReference>
<dbReference type="PROSITE" id="PS51192">
    <property type="entry name" value="HELICASE_ATP_BIND_1"/>
    <property type="match status" value="1"/>
</dbReference>
<dbReference type="InterPro" id="IPR027417">
    <property type="entry name" value="P-loop_NTPase"/>
</dbReference>
<keyword evidence="2" id="KW-0067">ATP-binding</keyword>
<evidence type="ECO:0000256" key="1">
    <source>
        <dbReference type="ARBA" id="ARBA00022741"/>
    </source>
</evidence>
<keyword evidence="6" id="KW-1185">Reference proteome</keyword>
<name>A0A2K8N9B1_9BACL</name>
<protein>
    <submittedName>
        <fullName evidence="5">DEAD/DEAH box helicase</fullName>
    </submittedName>
</protein>
<dbReference type="PANTHER" id="PTHR47957">
    <property type="entry name" value="ATP-DEPENDENT HELICASE HRQ1"/>
    <property type="match status" value="1"/>
</dbReference>
<evidence type="ECO:0000259" key="3">
    <source>
        <dbReference type="PROSITE" id="PS51192"/>
    </source>
</evidence>
<dbReference type="OrthoDB" id="143059at2"/>
<keyword evidence="5" id="KW-0347">Helicase</keyword>
<organism evidence="5 6">
    <name type="scientific">Kyrpidia spormannii</name>
    <dbReference type="NCBI Taxonomy" id="2055160"/>
    <lineage>
        <taxon>Bacteria</taxon>
        <taxon>Bacillati</taxon>
        <taxon>Bacillota</taxon>
        <taxon>Bacilli</taxon>
        <taxon>Bacillales</taxon>
        <taxon>Alicyclobacillaceae</taxon>
        <taxon>Kyrpidia</taxon>
    </lineage>
</organism>
<evidence type="ECO:0000259" key="4">
    <source>
        <dbReference type="PROSITE" id="PS51194"/>
    </source>
</evidence>
<dbReference type="Pfam" id="PF00271">
    <property type="entry name" value="Helicase_C"/>
    <property type="match status" value="1"/>
</dbReference>
<dbReference type="PANTHER" id="PTHR47957:SF3">
    <property type="entry name" value="ATP-DEPENDENT HELICASE HRQ1"/>
    <property type="match status" value="1"/>
</dbReference>
<feature type="domain" description="Helicase ATP-binding" evidence="3">
    <location>
        <begin position="68"/>
        <end position="250"/>
    </location>
</feature>
<dbReference type="SUPFAM" id="SSF52540">
    <property type="entry name" value="P-loop containing nucleoside triphosphate hydrolases"/>
    <property type="match status" value="1"/>
</dbReference>
<evidence type="ECO:0000313" key="6">
    <source>
        <dbReference type="Proteomes" id="UP000231932"/>
    </source>
</evidence>
<dbReference type="AlphaFoldDB" id="A0A2K8N9B1"/>
<dbReference type="KEGG" id="kyr:CVV65_13900"/>
<gene>
    <name evidence="5" type="ORF">CVV65_13900</name>
</gene>
<evidence type="ECO:0000256" key="2">
    <source>
        <dbReference type="ARBA" id="ARBA00022840"/>
    </source>
</evidence>
<dbReference type="GO" id="GO:0043138">
    <property type="term" value="F:3'-5' DNA helicase activity"/>
    <property type="evidence" value="ECO:0007669"/>
    <property type="project" value="TreeGrafter"/>
</dbReference>
<dbReference type="GO" id="GO:0036297">
    <property type="term" value="P:interstrand cross-link repair"/>
    <property type="evidence" value="ECO:0007669"/>
    <property type="project" value="TreeGrafter"/>
</dbReference>
<dbReference type="GO" id="GO:0005524">
    <property type="term" value="F:ATP binding"/>
    <property type="evidence" value="ECO:0007669"/>
    <property type="project" value="UniProtKB-KW"/>
</dbReference>
<accession>A0A2K8N9B1</accession>
<proteinExistence type="predicted"/>
<sequence length="887" mass="100803">MNLEEASFMFAFGDFYEERGWTVVHQYDQPGRSPQRFSTEIVELSEVTQKYVTKQFPSGLYRHQMEAVRQFTKGDHVCLNTGTASGKSAAFYCSGIETLAKEPKARILAIYPMKALAAEQEDRWREAIRQSGLTVQVGRIDGSVSRSMRNQLLTECRVVVATPDVVHAWFLYNLAELPIRRFLSHLKLVVVDEVHTYTGVFGSNAAFLFRRLAHACDSLGTQYQYVCASATIRDPANHLRQLFGEPFALIGENSDTSPRYPVTIEMVSPPKDNDFLTETTALLKYLSTQSRGRFIAFVDGRRQTEMITSILARNDTDEPIADPDQFIRPLEHLDILPYRAGYEEQDRLTIQNRLSGGGVRGVVCTSALELGMDLPHLDVAVLIGVPASNTNFIQRMGRIGRHGPGHVIVVNSYGVYDQAVFRNPELLMNRPLAESALYLENPRIQYIHALCLARLGGEYDSALRQTDPDPSNYEPSQQVEWPPGFVELCRQERMGQVPKDLQPMKSEAGDQPNTTYPLRDVETQFEVELVQGPHRERLGSLSHAQVLREAYPGAVYYYATQPYRVYRILTKEKRIQVRRESRYFTSPMRRPTMVFPGLSEDQVYQALSFGSLVGIEADLQINETVYGVRERRGSKEMEPIEYPFSPAHGLANVYFDRDRFSRTYFTTGVTLFHPAFDGDKVEMEALARLVYEAFLLVLPFERRDLGFAVDRLRQDNLPMQRGSRFICIYDETYGSLRLSGRILEDGVLVKMGRHMQNLAEASFDEPLRDETWEAMLRLVEDARNSAVPYGFLPSPQSTPSKNQRVKVIRPGSVGLAVRNNNEWFKVENVFFSPRFGTIAYRGSYPGRMSSEDVAITWPQDAIVEIPGVTEFAEYDLETGEILELDRV</sequence>
<feature type="domain" description="Helicase C-terminal" evidence="4">
    <location>
        <begin position="278"/>
        <end position="443"/>
    </location>
</feature>
<dbReference type="GO" id="GO:0003676">
    <property type="term" value="F:nucleic acid binding"/>
    <property type="evidence" value="ECO:0007669"/>
    <property type="project" value="InterPro"/>
</dbReference>
<dbReference type="EMBL" id="CP024955">
    <property type="protein sequence ID" value="ATY85883.1"/>
    <property type="molecule type" value="Genomic_DNA"/>
</dbReference>
<dbReference type="Pfam" id="PF00270">
    <property type="entry name" value="DEAD"/>
    <property type="match status" value="1"/>
</dbReference>
<reference evidence="6" key="1">
    <citation type="submission" date="2017-11" db="EMBL/GenBank/DDBJ databases">
        <title>Complete Genome Sequence of Kyrpidia sp. Strain EA-1, a thermophilic, hydrogen-oxidizing Bacterium, isolated from the Azores.</title>
        <authorList>
            <person name="Reiner J.E."/>
            <person name="Lapp C.J."/>
            <person name="Bunk B."/>
            <person name="Gescher J."/>
        </authorList>
    </citation>
    <scope>NUCLEOTIDE SEQUENCE [LARGE SCALE GENOMIC DNA]</scope>
    <source>
        <strain evidence="6">EA-1</strain>
    </source>
</reference>
<evidence type="ECO:0000313" key="5">
    <source>
        <dbReference type="EMBL" id="ATY85883.1"/>
    </source>
</evidence>
<dbReference type="SMART" id="SM00490">
    <property type="entry name" value="HELICc"/>
    <property type="match status" value="1"/>
</dbReference>
<dbReference type="InterPro" id="IPR011545">
    <property type="entry name" value="DEAD/DEAH_box_helicase_dom"/>
</dbReference>
<dbReference type="PROSITE" id="PS51194">
    <property type="entry name" value="HELICASE_CTER"/>
    <property type="match status" value="1"/>
</dbReference>
<keyword evidence="5" id="KW-0378">Hydrolase</keyword>
<dbReference type="GO" id="GO:0006289">
    <property type="term" value="P:nucleotide-excision repair"/>
    <property type="evidence" value="ECO:0007669"/>
    <property type="project" value="TreeGrafter"/>
</dbReference>
<dbReference type="InterPro" id="IPR014001">
    <property type="entry name" value="Helicase_ATP-bd"/>
</dbReference>
<dbReference type="InterPro" id="IPR001650">
    <property type="entry name" value="Helicase_C-like"/>
</dbReference>
<dbReference type="Proteomes" id="UP000231932">
    <property type="component" value="Chromosome"/>
</dbReference>